<evidence type="ECO:0000313" key="6">
    <source>
        <dbReference type="Proteomes" id="UP000054937"/>
    </source>
</evidence>
<organism evidence="5 6">
    <name type="scientific">Pseudocohnilembus persalinus</name>
    <name type="common">Ciliate</name>
    <dbReference type="NCBI Taxonomy" id="266149"/>
    <lineage>
        <taxon>Eukaryota</taxon>
        <taxon>Sar</taxon>
        <taxon>Alveolata</taxon>
        <taxon>Ciliophora</taxon>
        <taxon>Intramacronucleata</taxon>
        <taxon>Oligohymenophorea</taxon>
        <taxon>Scuticociliatia</taxon>
        <taxon>Philasterida</taxon>
        <taxon>Pseudocohnilembidae</taxon>
        <taxon>Pseudocohnilembus</taxon>
    </lineage>
</organism>
<name>A0A0V0R790_PSEPJ</name>
<dbReference type="InterPro" id="IPR000873">
    <property type="entry name" value="AMP-dep_synth/lig_dom"/>
</dbReference>
<evidence type="ECO:0000256" key="2">
    <source>
        <dbReference type="ARBA" id="ARBA00022832"/>
    </source>
</evidence>
<dbReference type="InParanoid" id="A0A0V0R790"/>
<protein>
    <recommendedName>
        <fullName evidence="4">AMP-dependent synthetase/ligase domain-containing protein</fullName>
    </recommendedName>
</protein>
<dbReference type="InterPro" id="IPR042099">
    <property type="entry name" value="ANL_N_sf"/>
</dbReference>
<gene>
    <name evidence="5" type="ORF">PPERSA_03652</name>
</gene>
<evidence type="ECO:0000259" key="4">
    <source>
        <dbReference type="Pfam" id="PF00501"/>
    </source>
</evidence>
<dbReference type="Gene3D" id="3.40.50.12780">
    <property type="entry name" value="N-terminal domain of ligase-like"/>
    <property type="match status" value="2"/>
</dbReference>
<dbReference type="PANTHER" id="PTHR43272">
    <property type="entry name" value="LONG-CHAIN-FATTY-ACID--COA LIGASE"/>
    <property type="match status" value="1"/>
</dbReference>
<evidence type="ECO:0000256" key="3">
    <source>
        <dbReference type="ARBA" id="ARBA00023098"/>
    </source>
</evidence>
<dbReference type="AlphaFoldDB" id="A0A0V0R790"/>
<dbReference type="GO" id="GO:0016020">
    <property type="term" value="C:membrane"/>
    <property type="evidence" value="ECO:0007669"/>
    <property type="project" value="TreeGrafter"/>
</dbReference>
<dbReference type="InterPro" id="IPR020845">
    <property type="entry name" value="AMP-binding_CS"/>
</dbReference>
<dbReference type="EMBL" id="LDAU01000030">
    <property type="protein sequence ID" value="KRX10345.1"/>
    <property type="molecule type" value="Genomic_DNA"/>
</dbReference>
<dbReference type="PANTHER" id="PTHR43272:SF32">
    <property type="entry name" value="AMP-DEPENDENT SYNTHETASE_LIGASE DOMAIN-CONTAINING PROTEIN"/>
    <property type="match status" value="1"/>
</dbReference>
<feature type="domain" description="AMP-dependent synthetase/ligase" evidence="4">
    <location>
        <begin position="79"/>
        <end position="514"/>
    </location>
</feature>
<comment type="caution">
    <text evidence="5">The sequence shown here is derived from an EMBL/GenBank/DDBJ whole genome shotgun (WGS) entry which is preliminary data.</text>
</comment>
<dbReference type="GO" id="GO:0005783">
    <property type="term" value="C:endoplasmic reticulum"/>
    <property type="evidence" value="ECO:0007669"/>
    <property type="project" value="TreeGrafter"/>
</dbReference>
<reference evidence="5 6" key="1">
    <citation type="journal article" date="2015" name="Sci. Rep.">
        <title>Genome of the facultative scuticociliatosis pathogen Pseudocohnilembus persalinus provides insight into its virulence through horizontal gene transfer.</title>
        <authorList>
            <person name="Xiong J."/>
            <person name="Wang G."/>
            <person name="Cheng J."/>
            <person name="Tian M."/>
            <person name="Pan X."/>
            <person name="Warren A."/>
            <person name="Jiang C."/>
            <person name="Yuan D."/>
            <person name="Miao W."/>
        </authorList>
    </citation>
    <scope>NUCLEOTIDE SEQUENCE [LARGE SCALE GENOMIC DNA]</scope>
    <source>
        <strain evidence="5">36N120E</strain>
    </source>
</reference>
<keyword evidence="6" id="KW-1185">Reference proteome</keyword>
<evidence type="ECO:0000256" key="1">
    <source>
        <dbReference type="ARBA" id="ARBA00022598"/>
    </source>
</evidence>
<dbReference type="OMA" id="ETCAYVC"/>
<proteinExistence type="predicted"/>
<accession>A0A0V0R790</accession>
<evidence type="ECO:0000313" key="5">
    <source>
        <dbReference type="EMBL" id="KRX10345.1"/>
    </source>
</evidence>
<dbReference type="OrthoDB" id="3633556at2759"/>
<dbReference type="Pfam" id="PF00501">
    <property type="entry name" value="AMP-binding"/>
    <property type="match status" value="1"/>
</dbReference>
<keyword evidence="3" id="KW-0443">Lipid metabolism</keyword>
<keyword evidence="2" id="KW-0276">Fatty acid metabolism</keyword>
<keyword evidence="1" id="KW-0436">Ligase</keyword>
<dbReference type="Proteomes" id="UP000054937">
    <property type="component" value="Unassembled WGS sequence"/>
</dbReference>
<dbReference type="SUPFAM" id="SSF56801">
    <property type="entry name" value="Acetyl-CoA synthetase-like"/>
    <property type="match status" value="1"/>
</dbReference>
<dbReference type="PROSITE" id="PS00455">
    <property type="entry name" value="AMP_BINDING"/>
    <property type="match status" value="1"/>
</dbReference>
<dbReference type="GO" id="GO:0004467">
    <property type="term" value="F:long-chain fatty acid-CoA ligase activity"/>
    <property type="evidence" value="ECO:0007669"/>
    <property type="project" value="TreeGrafter"/>
</dbReference>
<dbReference type="Pfam" id="PF23562">
    <property type="entry name" value="AMP-binding_C_3"/>
    <property type="match status" value="1"/>
</dbReference>
<sequence length="706" mass="78815">MAQNKNNNNQQYLTRYPLESIGESLYSTKEGIQQVIQKSDPNVKGKNVIWTTDYTHELPVVMKKDGLGSTPPKTIPQIFKQNAEQFGNLKALSVKIKGQWQSINYREYYEQAQTFAKGLISLGIQKQRAVNIIGFNHPCWNVAFMGSIFGQYMPVGVYTTNGPEACQYVAENSDAEVIVVENRTHLAKYLQVWDQLPLLKYVIVYNDILPSDLPVERKGQVLDWNQLLEKGRMFRATTQEDNIEYRQENVTPGQCCTLVYTSGTTGNPKGVMLSHDNYTWTAQAIINQYDLSSSKGNHRLVSFLPLSHVVAQVLDIVGSMISCIHVYFADSTALQGSLVNYLQEIRPTVFFSVPRVWEKIQEKMLALASSNGIVKQKIGNWAKSIGVQGTQAEFKGEKLPTGFGIAKKIVYDNIKKAIGLDQAKYVIVGAAPLSPSIRQYFLSLNIYIINGYGMSESSGPQQLSNPVDFEVLDEEAAKSCGKNIEGTDILIANPDIHGEGEICFKGRNRFMGYYKNEKATMETIDEQGYLHSGDLGKLDKNGNLYITGRLKELIITAGGENVAPVLIEDEIKDQLKFISNVMVVGDQKKYLACLLTFKHELSPEGQLIPNKILPEALNHIKALGSSASTIDQAKQCPIIRKAIEEGIAKANERAISKAQRVQKWVLIDGDFTVDGGHLTPTMKLKRKVVTQMYTPQIESMYIEAKL</sequence>